<evidence type="ECO:0000256" key="23">
    <source>
        <dbReference type="SAM" id="Phobius"/>
    </source>
</evidence>
<evidence type="ECO:0000259" key="26">
    <source>
        <dbReference type="PROSITE" id="PS50853"/>
    </source>
</evidence>
<feature type="active site" description="Proton acceptor" evidence="19">
    <location>
        <position position="725"/>
    </location>
</feature>
<feature type="domain" description="SAM" evidence="25">
    <location>
        <begin position="890"/>
        <end position="954"/>
    </location>
</feature>
<dbReference type="Pfam" id="PF25599">
    <property type="entry name" value="Ephrin_CRD"/>
    <property type="match status" value="1"/>
</dbReference>
<keyword evidence="15" id="KW-0829">Tyrosine-protein kinase</keyword>
<accession>A0A803TAT4</accession>
<evidence type="ECO:0000259" key="27">
    <source>
        <dbReference type="PROSITE" id="PS51550"/>
    </source>
</evidence>
<evidence type="ECO:0000256" key="4">
    <source>
        <dbReference type="ARBA" id="ARBA00022553"/>
    </source>
</evidence>
<dbReference type="PROSITE" id="PS00107">
    <property type="entry name" value="PROTEIN_KINASE_ATP"/>
    <property type="match status" value="1"/>
</dbReference>
<evidence type="ECO:0000256" key="22">
    <source>
        <dbReference type="PROSITE-ProRule" id="PRU10141"/>
    </source>
</evidence>
<dbReference type="InterPro" id="IPR001426">
    <property type="entry name" value="Tyr_kinase_rcpt_V_CS"/>
</dbReference>
<dbReference type="Ensembl" id="ENSACAT00000042748.1">
    <property type="protein sequence ID" value="ENSACAP00000032324.1"/>
    <property type="gene ID" value="ENSACAG00000012709.4"/>
</dbReference>
<comment type="subcellular location">
    <subcellularLocation>
        <location evidence="1">Cell membrane</location>
        <topology evidence="1">Single-pass type I membrane protein</topology>
    </subcellularLocation>
</comment>
<dbReference type="FunFam" id="1.10.150.50:FF:000001">
    <property type="entry name" value="Ephrin type-A receptor 5"/>
    <property type="match status" value="1"/>
</dbReference>
<evidence type="ECO:0000256" key="5">
    <source>
        <dbReference type="ARBA" id="ARBA00022679"/>
    </source>
</evidence>
<keyword evidence="4" id="KW-0597">Phosphoprotein</keyword>
<dbReference type="Pfam" id="PF00536">
    <property type="entry name" value="SAM_1"/>
    <property type="match status" value="1"/>
</dbReference>
<dbReference type="InterPro" id="IPR017441">
    <property type="entry name" value="Protein_kinase_ATP_BS"/>
</dbReference>
<dbReference type="PROSITE" id="PS00109">
    <property type="entry name" value="PROTEIN_KINASE_TYR"/>
    <property type="match status" value="1"/>
</dbReference>
<reference evidence="28" key="1">
    <citation type="submission" date="2009-12" db="EMBL/GenBank/DDBJ databases">
        <title>The Genome Sequence of Anolis carolinensis (Green Anole Lizard).</title>
        <authorList>
            <consortium name="The Genome Sequencing Platform"/>
            <person name="Di Palma F."/>
            <person name="Alfoldi J."/>
            <person name="Heiman D."/>
            <person name="Young S."/>
            <person name="Grabherr M."/>
            <person name="Johnson J."/>
            <person name="Lander E.S."/>
            <person name="Lindblad-Toh K."/>
        </authorList>
    </citation>
    <scope>NUCLEOTIDE SEQUENCE [LARGE SCALE GENOMIC DNA]</scope>
    <source>
        <strain evidence="28">JBL SC #1</strain>
    </source>
</reference>
<dbReference type="SUPFAM" id="SSF57184">
    <property type="entry name" value="Growth factor receptor domain"/>
    <property type="match status" value="1"/>
</dbReference>
<dbReference type="InterPro" id="IPR027936">
    <property type="entry name" value="Eph_TM"/>
</dbReference>
<gene>
    <name evidence="28" type="primary">epha5</name>
</gene>
<evidence type="ECO:0000259" key="24">
    <source>
        <dbReference type="PROSITE" id="PS50011"/>
    </source>
</evidence>
<reference evidence="28" key="3">
    <citation type="submission" date="2025-09" db="UniProtKB">
        <authorList>
            <consortium name="Ensembl"/>
        </authorList>
    </citation>
    <scope>IDENTIFICATION</scope>
</reference>
<keyword evidence="11 20" id="KW-0067">ATP-binding</keyword>
<dbReference type="PANTHER" id="PTHR46877:SF13">
    <property type="entry name" value="EPHRIN TYPE-A RECEPTOR 5"/>
    <property type="match status" value="1"/>
</dbReference>
<dbReference type="Pfam" id="PF01404">
    <property type="entry name" value="Ephrin_lbd"/>
    <property type="match status" value="1"/>
</dbReference>
<keyword evidence="13 23" id="KW-1133">Transmembrane helix</keyword>
<dbReference type="Pfam" id="PF07714">
    <property type="entry name" value="PK_Tyr_Ser-Thr"/>
    <property type="match status" value="1"/>
</dbReference>
<dbReference type="PRINTS" id="PR00109">
    <property type="entry name" value="TYRKINASE"/>
</dbReference>
<keyword evidence="14 23" id="KW-0472">Membrane</keyword>
<dbReference type="InterPro" id="IPR011641">
    <property type="entry name" value="Tyr-kin_ephrin_A/B_rcpt-like"/>
</dbReference>
<evidence type="ECO:0000256" key="3">
    <source>
        <dbReference type="ARBA" id="ARBA00022475"/>
    </source>
</evidence>
<evidence type="ECO:0000256" key="11">
    <source>
        <dbReference type="ARBA" id="ARBA00022840"/>
    </source>
</evidence>
<feature type="transmembrane region" description="Helical" evidence="23">
    <location>
        <begin position="519"/>
        <end position="542"/>
    </location>
</feature>
<dbReference type="SMART" id="SM00060">
    <property type="entry name" value="FN3"/>
    <property type="match status" value="1"/>
</dbReference>
<dbReference type="CDD" id="cd05066">
    <property type="entry name" value="PTKc_EphR_A"/>
    <property type="match status" value="1"/>
</dbReference>
<dbReference type="SMART" id="SM00454">
    <property type="entry name" value="SAM"/>
    <property type="match status" value="1"/>
</dbReference>
<keyword evidence="6 23" id="KW-0812">Transmembrane</keyword>
<dbReference type="InterPro" id="IPR013783">
    <property type="entry name" value="Ig-like_fold"/>
</dbReference>
<dbReference type="CDD" id="cd09546">
    <property type="entry name" value="SAM_EPH-A5"/>
    <property type="match status" value="1"/>
</dbReference>
<dbReference type="PROSITE" id="PS50105">
    <property type="entry name" value="SAM_DOMAIN"/>
    <property type="match status" value="1"/>
</dbReference>
<dbReference type="InterPro" id="IPR011009">
    <property type="entry name" value="Kinase-like_dom_sf"/>
</dbReference>
<dbReference type="SMART" id="SM00219">
    <property type="entry name" value="TyrKc"/>
    <property type="match status" value="1"/>
</dbReference>
<dbReference type="PROSITE" id="PS00791">
    <property type="entry name" value="RECEPTOR_TYR_KIN_V_2"/>
    <property type="match status" value="1"/>
</dbReference>
<dbReference type="PROSITE" id="PS50853">
    <property type="entry name" value="FN3"/>
    <property type="match status" value="1"/>
</dbReference>
<dbReference type="GO" id="GO:0005524">
    <property type="term" value="F:ATP binding"/>
    <property type="evidence" value="ECO:0007669"/>
    <property type="project" value="UniProtKB-UniRule"/>
</dbReference>
<reference evidence="28" key="2">
    <citation type="submission" date="2025-08" db="UniProtKB">
        <authorList>
            <consortium name="Ensembl"/>
        </authorList>
    </citation>
    <scope>IDENTIFICATION</scope>
</reference>
<dbReference type="Gene3D" id="1.10.510.10">
    <property type="entry name" value="Transferase(Phosphotransferase) domain 1"/>
    <property type="match status" value="1"/>
</dbReference>
<dbReference type="InterPro" id="IPR013761">
    <property type="entry name" value="SAM/pointed_sf"/>
</dbReference>
<dbReference type="FunFam" id="1.10.510.10:FF:000019">
    <property type="entry name" value="Ephrin type-A receptor 5"/>
    <property type="match status" value="1"/>
</dbReference>
<keyword evidence="7" id="KW-0732">Signal</keyword>
<feature type="disulfide bond" evidence="21">
    <location>
        <begin position="161"/>
        <end position="279"/>
    </location>
</feature>
<dbReference type="Pfam" id="PF14575">
    <property type="entry name" value="EphA2_TM"/>
    <property type="match status" value="1"/>
</dbReference>
<dbReference type="InterPro" id="IPR009030">
    <property type="entry name" value="Growth_fac_rcpt_cys_sf"/>
</dbReference>
<dbReference type="PRINTS" id="PR00014">
    <property type="entry name" value="FNTYPEIII"/>
</dbReference>
<dbReference type="Gene3D" id="2.60.120.260">
    <property type="entry name" value="Galactose-binding domain-like"/>
    <property type="match status" value="1"/>
</dbReference>
<dbReference type="SUPFAM" id="SSF49265">
    <property type="entry name" value="Fibronectin type III"/>
    <property type="match status" value="1"/>
</dbReference>
<evidence type="ECO:0000256" key="17">
    <source>
        <dbReference type="ARBA" id="ARBA00023180"/>
    </source>
</evidence>
<dbReference type="GeneTree" id="ENSGT00940000156266"/>
<evidence type="ECO:0000256" key="10">
    <source>
        <dbReference type="ARBA" id="ARBA00022777"/>
    </source>
</evidence>
<name>A0A803TAT4_ANOCA</name>
<dbReference type="FunFam" id="2.10.50.10:FF:000001">
    <property type="entry name" value="Ephrin type-A receptor 5"/>
    <property type="match status" value="1"/>
</dbReference>
<dbReference type="InterPro" id="IPR016257">
    <property type="entry name" value="Tyr_kinase_ephrin_rcpt"/>
</dbReference>
<dbReference type="Bgee" id="ENSACAG00000012709">
    <property type="expression patterns" value="Expressed in testis and 7 other cell types or tissues"/>
</dbReference>
<keyword evidence="17" id="KW-0325">Glycoprotein</keyword>
<feature type="domain" description="Protein kinase" evidence="24">
    <location>
        <begin position="600"/>
        <end position="861"/>
    </location>
</feature>
<dbReference type="PROSITE" id="PS51550">
    <property type="entry name" value="EPH_LBD"/>
    <property type="match status" value="1"/>
</dbReference>
<dbReference type="InterPro" id="IPR001660">
    <property type="entry name" value="SAM"/>
</dbReference>
<dbReference type="GO" id="GO:0005003">
    <property type="term" value="F:ephrin receptor activity"/>
    <property type="evidence" value="ECO:0007669"/>
    <property type="project" value="InterPro"/>
</dbReference>
<dbReference type="CDD" id="cd00063">
    <property type="entry name" value="FN3"/>
    <property type="match status" value="1"/>
</dbReference>
<evidence type="ECO:0000259" key="25">
    <source>
        <dbReference type="PROSITE" id="PS50105"/>
    </source>
</evidence>
<evidence type="ECO:0000256" key="1">
    <source>
        <dbReference type="ARBA" id="ARBA00004251"/>
    </source>
</evidence>
<keyword evidence="3" id="KW-1003">Cell membrane</keyword>
<keyword evidence="12" id="KW-0524">Neurogenesis</keyword>
<keyword evidence="21" id="KW-1015">Disulfide bond</keyword>
<evidence type="ECO:0000256" key="13">
    <source>
        <dbReference type="ARBA" id="ARBA00022989"/>
    </source>
</evidence>
<dbReference type="InterPro" id="IPR003961">
    <property type="entry name" value="FN3_dom"/>
</dbReference>
<comment type="catalytic activity">
    <reaction evidence="18">
        <text>L-tyrosyl-[protein] + ATP = O-phospho-L-tyrosyl-[protein] + ADP + H(+)</text>
        <dbReference type="Rhea" id="RHEA:10596"/>
        <dbReference type="Rhea" id="RHEA-COMP:10136"/>
        <dbReference type="Rhea" id="RHEA-COMP:20101"/>
        <dbReference type="ChEBI" id="CHEBI:15378"/>
        <dbReference type="ChEBI" id="CHEBI:30616"/>
        <dbReference type="ChEBI" id="CHEBI:46858"/>
        <dbReference type="ChEBI" id="CHEBI:61978"/>
        <dbReference type="ChEBI" id="CHEBI:456216"/>
        <dbReference type="EC" id="2.7.10.1"/>
    </reaction>
</comment>
<keyword evidence="8" id="KW-0677">Repeat</keyword>
<dbReference type="CDD" id="cd00185">
    <property type="entry name" value="TNFRSF"/>
    <property type="match status" value="1"/>
</dbReference>
<dbReference type="InterPro" id="IPR001090">
    <property type="entry name" value="Ephrin_rcpt_lig-bd_dom"/>
</dbReference>
<dbReference type="SMART" id="SM01411">
    <property type="entry name" value="Ephrin_rec_like"/>
    <property type="match status" value="1"/>
</dbReference>
<dbReference type="Pfam" id="PF00041">
    <property type="entry name" value="fn3"/>
    <property type="match status" value="1"/>
</dbReference>
<keyword evidence="29" id="KW-1185">Reference proteome</keyword>
<dbReference type="Gene3D" id="2.60.40.1770">
    <property type="entry name" value="ephrin a2 ectodomain"/>
    <property type="match status" value="1"/>
</dbReference>
<dbReference type="PROSITE" id="PS00790">
    <property type="entry name" value="RECEPTOR_TYR_KIN_V_1"/>
    <property type="match status" value="1"/>
</dbReference>
<feature type="domain" description="Eph LBD" evidence="27">
    <location>
        <begin position="119"/>
        <end position="297"/>
    </location>
</feature>
<feature type="binding site" evidence="20 22">
    <location>
        <position position="632"/>
    </location>
    <ligand>
        <name>ATP</name>
        <dbReference type="ChEBI" id="CHEBI:30616"/>
    </ligand>
</feature>
<dbReference type="AlphaFoldDB" id="A0A803TAT4"/>
<evidence type="ECO:0000256" key="19">
    <source>
        <dbReference type="PIRSR" id="PIRSR000666-1"/>
    </source>
</evidence>
<evidence type="ECO:0000313" key="29">
    <source>
        <dbReference type="Proteomes" id="UP000001646"/>
    </source>
</evidence>
<dbReference type="SUPFAM" id="SSF47769">
    <property type="entry name" value="SAM/Pointed domain"/>
    <property type="match status" value="1"/>
</dbReference>
<dbReference type="InterPro" id="IPR008266">
    <property type="entry name" value="Tyr_kinase_AS"/>
</dbReference>
<dbReference type="GO" id="GO:0007399">
    <property type="term" value="P:nervous system development"/>
    <property type="evidence" value="ECO:0007669"/>
    <property type="project" value="UniProtKB-KW"/>
</dbReference>
<dbReference type="SUPFAM" id="SSF49785">
    <property type="entry name" value="Galactose-binding domain-like"/>
    <property type="match status" value="1"/>
</dbReference>
<dbReference type="PANTHER" id="PTHR46877">
    <property type="entry name" value="EPH RECEPTOR A5"/>
    <property type="match status" value="1"/>
</dbReference>
<dbReference type="FunFam" id="2.60.40.1770:FF:000001">
    <property type="entry name" value="Ephrin type-A receptor 5"/>
    <property type="match status" value="1"/>
</dbReference>
<evidence type="ECO:0000256" key="7">
    <source>
        <dbReference type="ARBA" id="ARBA00022729"/>
    </source>
</evidence>
<dbReference type="InterPro" id="IPR036116">
    <property type="entry name" value="FN3_sf"/>
</dbReference>
<feature type="domain" description="Fibronectin type-III" evidence="26">
    <location>
        <begin position="415"/>
        <end position="509"/>
    </location>
</feature>
<evidence type="ECO:0000256" key="21">
    <source>
        <dbReference type="PIRSR" id="PIRSR000666-3"/>
    </source>
</evidence>
<protein>
    <recommendedName>
        <fullName evidence="2">receptor protein-tyrosine kinase</fullName>
        <ecNumber evidence="2">2.7.10.1</ecNumber>
    </recommendedName>
</protein>
<evidence type="ECO:0000256" key="8">
    <source>
        <dbReference type="ARBA" id="ARBA00022737"/>
    </source>
</evidence>
<dbReference type="InterPro" id="IPR001245">
    <property type="entry name" value="Ser-Thr/Tyr_kinase_cat_dom"/>
</dbReference>
<dbReference type="FunFam" id="3.30.200.20:FF:000001">
    <property type="entry name" value="Ephrin type-A receptor 5"/>
    <property type="match status" value="1"/>
</dbReference>
<organism evidence="28 29">
    <name type="scientific">Anolis carolinensis</name>
    <name type="common">Green anole</name>
    <name type="synonym">American chameleon</name>
    <dbReference type="NCBI Taxonomy" id="28377"/>
    <lineage>
        <taxon>Eukaryota</taxon>
        <taxon>Metazoa</taxon>
        <taxon>Chordata</taxon>
        <taxon>Craniata</taxon>
        <taxon>Vertebrata</taxon>
        <taxon>Euteleostomi</taxon>
        <taxon>Lepidosauria</taxon>
        <taxon>Squamata</taxon>
        <taxon>Bifurcata</taxon>
        <taxon>Unidentata</taxon>
        <taxon>Episquamata</taxon>
        <taxon>Toxicofera</taxon>
        <taxon>Iguania</taxon>
        <taxon>Dactyloidae</taxon>
        <taxon>Anolis</taxon>
    </lineage>
</organism>
<dbReference type="Gene3D" id="2.10.50.10">
    <property type="entry name" value="Tumor Necrosis Factor Receptor, subunit A, domain 2"/>
    <property type="match status" value="1"/>
</dbReference>
<feature type="disulfide bond" evidence="21">
    <location>
        <begin position="196"/>
        <end position="206"/>
    </location>
</feature>
<keyword evidence="10" id="KW-0418">Kinase</keyword>
<dbReference type="Gene3D" id="3.30.200.20">
    <property type="entry name" value="Phosphorylase Kinase, domain 1"/>
    <property type="match status" value="1"/>
</dbReference>
<evidence type="ECO:0000313" key="28">
    <source>
        <dbReference type="Ensembl" id="ENSACAP00000032324.1"/>
    </source>
</evidence>
<dbReference type="SMART" id="SM00615">
    <property type="entry name" value="EPH_lbd"/>
    <property type="match status" value="1"/>
</dbReference>
<sequence length="962" mass="107448">MGAWLVRPWLRPALLVAARGGQEKAERRRRRKKRRKKRLWWVQRDRGWWSSAGPTAGSGPGPCPCGGKKPANLDGAQGVSERARMLGVRLPLPWALLWPLLLLPGGALRSGLGSAAGSQVNLLDSRSVMGDLGWIAFPKNGWEEIGEVDENYAPIHTYQVCRVMEQSQNNWLLTNWISNSGASRIFIELKFTLRDCNSLPGGLGTCKETFNMYYFETDDEDGRNVKENQYIKIDTIAADESFTELDLGDRVMKLNTEVRDVGPLTKKGFYLAFQDVGACIALVSVRVYYKKCPVVVRNLAIFPDTITGADSSQLLEVLGSCVNHSVTDEPPRMHCSAEGEWLVPIGKCMCKPGYEEKNNTCQACPLGFFKDLPQNQMCSKCPPHSYTREEASTSCVCEEHFFRKESDPPTMACTTPSPITNVKKGKIAKNSISLSWQEPDRPNGIILEYEIKYFEKDQETSYTIIKSKETKITADGLKPASAYVFQIRARTAAGYGGFSRRFEFETSPVLAASSDQSQIPIIAVSVTVGVILLAVVIGFLLSGRRCGYSKAKQDPEEEKMHFHNGHIKLPGVRTYIDPHTYEDPNQAVHEFAKEIEASCISIERVIGAGEFGEVCSGRLKVPGKRELPVAIKTLKVGYSDKQRRDFLGEASIMGQFDHPNIIHLEGVVTKSKPVMIVTEYMENGSLDTFLKKNDGQFTVIQLVGMLRGIASGMKYLSDMGYVHRDLAARNILINSNLVCKVSDFGLSRILEDDPEAAYTTRGGKIPIRWTAPEAIAFRKFTSASDAWSYGIVMWEVVSYGERPYWEMTNQDVIKAVEEGYRLPSPMDCPATLYQLMLDCWQKERNSRPKFDEIVCTLDKLIRNPSSLKTLVNASSRVSNLLGEHSPLGNGVYRSVGEWLEAIKMGRYTEIFMENGYSSMDAVAQVNLEDLRRLGVTLVGHQKKIMNSLQEMKVQLVNGMVPL</sequence>
<dbReference type="InterPro" id="IPR020635">
    <property type="entry name" value="Tyr_kinase_cat_dom"/>
</dbReference>
<dbReference type="Gene3D" id="2.60.40.10">
    <property type="entry name" value="Immunoglobulins"/>
    <property type="match status" value="1"/>
</dbReference>
<dbReference type="Gene3D" id="1.10.150.50">
    <property type="entry name" value="Transcription Factor, Ets-1"/>
    <property type="match status" value="1"/>
</dbReference>
<evidence type="ECO:0000256" key="6">
    <source>
        <dbReference type="ARBA" id="ARBA00022692"/>
    </source>
</evidence>
<evidence type="ECO:0000256" key="20">
    <source>
        <dbReference type="PIRSR" id="PIRSR000666-2"/>
    </source>
</evidence>
<dbReference type="FunFam" id="2.60.120.260:FF:000001">
    <property type="entry name" value="Ephrin type-A receptor 7"/>
    <property type="match status" value="1"/>
</dbReference>
<evidence type="ECO:0000256" key="14">
    <source>
        <dbReference type="ARBA" id="ARBA00023136"/>
    </source>
</evidence>
<dbReference type="PROSITE" id="PS50011">
    <property type="entry name" value="PROTEIN_KINASE_DOM"/>
    <property type="match status" value="1"/>
</dbReference>
<keyword evidence="9 20" id="KW-0547">Nucleotide-binding</keyword>
<dbReference type="PIRSF" id="PIRSF000666">
    <property type="entry name" value="TyrPK_ephrin_receptor"/>
    <property type="match status" value="1"/>
</dbReference>
<dbReference type="FunFam" id="2.60.40.10:FF:000045">
    <property type="entry name" value="Ephrin type-A receptor 5"/>
    <property type="match status" value="1"/>
</dbReference>
<evidence type="ECO:0000256" key="18">
    <source>
        <dbReference type="ARBA" id="ARBA00051243"/>
    </source>
</evidence>
<dbReference type="Pfam" id="PF07699">
    <property type="entry name" value="Ephrin_rec_like"/>
    <property type="match status" value="1"/>
</dbReference>
<dbReference type="InterPro" id="IPR000719">
    <property type="entry name" value="Prot_kinase_dom"/>
</dbReference>
<evidence type="ECO:0000256" key="2">
    <source>
        <dbReference type="ARBA" id="ARBA00011902"/>
    </source>
</evidence>
<keyword evidence="5" id="KW-0808">Transferase</keyword>
<dbReference type="GO" id="GO:0005886">
    <property type="term" value="C:plasma membrane"/>
    <property type="evidence" value="ECO:0007669"/>
    <property type="project" value="UniProtKB-SubCell"/>
</dbReference>
<dbReference type="InterPro" id="IPR008979">
    <property type="entry name" value="Galactose-bd-like_sf"/>
</dbReference>
<dbReference type="InterPro" id="IPR050449">
    <property type="entry name" value="Ephrin_rcpt_TKs"/>
</dbReference>
<dbReference type="Proteomes" id="UP000001646">
    <property type="component" value="Unplaced"/>
</dbReference>
<evidence type="ECO:0000256" key="15">
    <source>
        <dbReference type="ARBA" id="ARBA00023137"/>
    </source>
</evidence>
<keyword evidence="16" id="KW-0675">Receptor</keyword>
<dbReference type="EC" id="2.7.10.1" evidence="2"/>
<dbReference type="SUPFAM" id="SSF56112">
    <property type="entry name" value="Protein kinase-like (PK-like)"/>
    <property type="match status" value="1"/>
</dbReference>
<proteinExistence type="predicted"/>
<evidence type="ECO:0000256" key="9">
    <source>
        <dbReference type="ARBA" id="ARBA00022741"/>
    </source>
</evidence>
<evidence type="ECO:0000256" key="16">
    <source>
        <dbReference type="ARBA" id="ARBA00023170"/>
    </source>
</evidence>
<evidence type="ECO:0000256" key="12">
    <source>
        <dbReference type="ARBA" id="ARBA00022902"/>
    </source>
</evidence>
<feature type="binding site" evidence="20">
    <location>
        <begin position="606"/>
        <end position="614"/>
    </location>
    <ligand>
        <name>ATP</name>
        <dbReference type="ChEBI" id="CHEBI:30616"/>
    </ligand>
</feature>